<gene>
    <name evidence="1" type="ORF">E1B28_005100</name>
</gene>
<evidence type="ECO:0000313" key="1">
    <source>
        <dbReference type="EMBL" id="KAG7097781.1"/>
    </source>
</evidence>
<comment type="caution">
    <text evidence="1">The sequence shown here is derived from an EMBL/GenBank/DDBJ whole genome shotgun (WGS) entry which is preliminary data.</text>
</comment>
<proteinExistence type="predicted"/>
<dbReference type="KEGG" id="more:E1B28_005100"/>
<dbReference type="Proteomes" id="UP001049176">
    <property type="component" value="Chromosome 2"/>
</dbReference>
<evidence type="ECO:0000313" key="2">
    <source>
        <dbReference type="Proteomes" id="UP001049176"/>
    </source>
</evidence>
<protein>
    <submittedName>
        <fullName evidence="1">Uncharacterized protein</fullName>
    </submittedName>
</protein>
<accession>A0A9P8ADH1</accession>
<keyword evidence="2" id="KW-1185">Reference proteome</keyword>
<reference evidence="1" key="1">
    <citation type="journal article" date="2021" name="Genome Biol. Evol.">
        <title>The assembled and annotated genome of the fairy-ring fungus Marasmius oreades.</title>
        <authorList>
            <person name="Hiltunen M."/>
            <person name="Ament-Velasquez S.L."/>
            <person name="Johannesson H."/>
        </authorList>
    </citation>
    <scope>NUCLEOTIDE SEQUENCE</scope>
    <source>
        <strain evidence="1">03SP1</strain>
    </source>
</reference>
<dbReference type="AlphaFoldDB" id="A0A9P8ADH1"/>
<dbReference type="GeneID" id="66074176"/>
<organism evidence="1 2">
    <name type="scientific">Marasmius oreades</name>
    <name type="common">fairy-ring Marasmius</name>
    <dbReference type="NCBI Taxonomy" id="181124"/>
    <lineage>
        <taxon>Eukaryota</taxon>
        <taxon>Fungi</taxon>
        <taxon>Dikarya</taxon>
        <taxon>Basidiomycota</taxon>
        <taxon>Agaricomycotina</taxon>
        <taxon>Agaricomycetes</taxon>
        <taxon>Agaricomycetidae</taxon>
        <taxon>Agaricales</taxon>
        <taxon>Marasmiineae</taxon>
        <taxon>Marasmiaceae</taxon>
        <taxon>Marasmius</taxon>
    </lineage>
</organism>
<dbReference type="RefSeq" id="XP_043014251.1">
    <property type="nucleotide sequence ID" value="XM_043149644.1"/>
</dbReference>
<dbReference type="EMBL" id="CM032182">
    <property type="protein sequence ID" value="KAG7097781.1"/>
    <property type="molecule type" value="Genomic_DNA"/>
</dbReference>
<name>A0A9P8ADH1_9AGAR</name>
<sequence length="71" mass="7715">MPAKQFLAWTQLASYNNPKGALCSECQELNVLHSQAVDATSVKIPEKLASPPPPPKDSEPFILDTLAEHVT</sequence>